<dbReference type="WBParaSite" id="nRc.2.0.1.t26370-RA">
    <property type="protein sequence ID" value="nRc.2.0.1.t26370-RA"/>
    <property type="gene ID" value="nRc.2.0.1.g26370"/>
</dbReference>
<accession>A0A915JJN9</accession>
<protein>
    <submittedName>
        <fullName evidence="2">Uncharacterized protein</fullName>
    </submittedName>
</protein>
<keyword evidence="1" id="KW-1185">Reference proteome</keyword>
<dbReference type="AlphaFoldDB" id="A0A915JJN9"/>
<name>A0A915JJN9_ROMCU</name>
<reference evidence="2" key="1">
    <citation type="submission" date="2022-11" db="UniProtKB">
        <authorList>
            <consortium name="WormBaseParasite"/>
        </authorList>
    </citation>
    <scope>IDENTIFICATION</scope>
</reference>
<organism evidence="1 2">
    <name type="scientific">Romanomermis culicivorax</name>
    <name type="common">Nematode worm</name>
    <dbReference type="NCBI Taxonomy" id="13658"/>
    <lineage>
        <taxon>Eukaryota</taxon>
        <taxon>Metazoa</taxon>
        <taxon>Ecdysozoa</taxon>
        <taxon>Nematoda</taxon>
        <taxon>Enoplea</taxon>
        <taxon>Dorylaimia</taxon>
        <taxon>Mermithida</taxon>
        <taxon>Mermithoidea</taxon>
        <taxon>Mermithidae</taxon>
        <taxon>Romanomermis</taxon>
    </lineage>
</organism>
<sequence>MELMKGLVDHGCGNDQLLDLLKLVIQKLVFYEENRRMFGGIVCSESGDDFRNGWICGLSF</sequence>
<evidence type="ECO:0000313" key="1">
    <source>
        <dbReference type="Proteomes" id="UP000887565"/>
    </source>
</evidence>
<dbReference type="Proteomes" id="UP000887565">
    <property type="component" value="Unplaced"/>
</dbReference>
<proteinExistence type="predicted"/>
<evidence type="ECO:0000313" key="2">
    <source>
        <dbReference type="WBParaSite" id="nRc.2.0.1.t26370-RA"/>
    </source>
</evidence>